<dbReference type="RefSeq" id="WP_320325414.1">
    <property type="nucleotide sequence ID" value="NZ_JALBUS010000005.1"/>
</dbReference>
<evidence type="ECO:0000313" key="1">
    <source>
        <dbReference type="EMBL" id="MDX8417119.1"/>
    </source>
</evidence>
<evidence type="ECO:0000313" key="2">
    <source>
        <dbReference type="Proteomes" id="UP001285244"/>
    </source>
</evidence>
<keyword evidence="2" id="KW-1185">Reference proteome</keyword>
<proteinExistence type="predicted"/>
<gene>
    <name evidence="1" type="ORF">MOZ64_04595</name>
</gene>
<dbReference type="EMBL" id="JALBUS010000005">
    <property type="protein sequence ID" value="MDX8417119.1"/>
    <property type="molecule type" value="Genomic_DNA"/>
</dbReference>
<accession>A0ABU4WNX5</accession>
<reference evidence="1 2" key="1">
    <citation type="submission" date="2022-03" db="EMBL/GenBank/DDBJ databases">
        <title>Novel taxa within the pig intestine.</title>
        <authorList>
            <person name="Wylensek D."/>
            <person name="Bishof K."/>
            <person name="Afrizal A."/>
            <person name="Clavel T."/>
        </authorList>
    </citation>
    <scope>NUCLEOTIDE SEQUENCE [LARGE SCALE GENOMIC DNA]</scope>
    <source>
        <strain evidence="1 2">Cla-KB-P134</strain>
    </source>
</reference>
<name>A0ABU4WNX5_9FIRM</name>
<comment type="caution">
    <text evidence="1">The sequence shown here is derived from an EMBL/GenBank/DDBJ whole genome shotgun (WGS) entry which is preliminary data.</text>
</comment>
<sequence>MSYPKPLSEKTLARKYAEAGLTTKQQDFLHAFFDAAVNLYGTVPIRHLWEIYKDLSTRIDIPSIRQKDLVAFSGIARREEHSYYVFEEDELYDLDTEEPSKPLDRELVAREIMGSGYGKRMVYYQLTDAQADKPYFIPDDFLTYATTKQLSIEEKKLKDFLGRLKADAKELVDMSGHKKKSNHVGKRLSEFSFLSHHEEFQVKYLSGEIEGGPKRNEKKLNKYLEDRKGPELEKLLRDIHRKSVLGLVSPTLQLKWITSELRECGVLLSKKDLEKLVQLFMDYHNHTHLYSNRGWKPVELAQRTMRRGPLTISLGPGIQQAIKEGKIDKKELEAMFKEKGVKFQYE</sequence>
<organism evidence="1 2">
    <name type="scientific">Absicoccus intestinalis</name>
    <dbReference type="NCBI Taxonomy" id="2926319"/>
    <lineage>
        <taxon>Bacteria</taxon>
        <taxon>Bacillati</taxon>
        <taxon>Bacillota</taxon>
        <taxon>Erysipelotrichia</taxon>
        <taxon>Erysipelotrichales</taxon>
        <taxon>Erysipelotrichaceae</taxon>
        <taxon>Absicoccus</taxon>
    </lineage>
</organism>
<protein>
    <submittedName>
        <fullName evidence="1">Uncharacterized protein</fullName>
    </submittedName>
</protein>
<dbReference type="Proteomes" id="UP001285244">
    <property type="component" value="Unassembled WGS sequence"/>
</dbReference>